<proteinExistence type="predicted"/>
<name>A0AAN7WXP4_ELEMC</name>
<reference evidence="1 2" key="2">
    <citation type="journal article" date="2023" name="Mol. Biol. Evol.">
        <title>Genomics of Secondarily Temperate Adaptation in the Only Non-Antarctic Icefish.</title>
        <authorList>
            <person name="Rivera-Colon A.G."/>
            <person name="Rayamajhi N."/>
            <person name="Minhas B.F."/>
            <person name="Madrigal G."/>
            <person name="Bilyk K.T."/>
            <person name="Yoon V."/>
            <person name="Hune M."/>
            <person name="Gregory S."/>
            <person name="Cheng C.H.C."/>
            <person name="Catchen J.M."/>
        </authorList>
    </citation>
    <scope>NUCLEOTIDE SEQUENCE [LARGE SCALE GENOMIC DNA]</scope>
    <source>
        <strain evidence="1">JMC-PN-2008</strain>
    </source>
</reference>
<sequence>MERHFDFWQDWRRHIEAARVASRELGSVIVAATRGHRFFYELSHCVIPKELSPAAAQQHLPGMWALDPAHEGRKEG</sequence>
<accession>A0AAN7WXP4</accession>
<gene>
    <name evidence="1" type="ORF">PBY51_001584</name>
</gene>
<organism evidence="1 2">
    <name type="scientific">Eleginops maclovinus</name>
    <name type="common">Patagonian blennie</name>
    <name type="synonym">Eleginus maclovinus</name>
    <dbReference type="NCBI Taxonomy" id="56733"/>
    <lineage>
        <taxon>Eukaryota</taxon>
        <taxon>Metazoa</taxon>
        <taxon>Chordata</taxon>
        <taxon>Craniata</taxon>
        <taxon>Vertebrata</taxon>
        <taxon>Euteleostomi</taxon>
        <taxon>Actinopterygii</taxon>
        <taxon>Neopterygii</taxon>
        <taxon>Teleostei</taxon>
        <taxon>Neoteleostei</taxon>
        <taxon>Acanthomorphata</taxon>
        <taxon>Eupercaria</taxon>
        <taxon>Perciformes</taxon>
        <taxon>Notothenioidei</taxon>
        <taxon>Eleginopidae</taxon>
        <taxon>Eleginops</taxon>
    </lineage>
</organism>
<dbReference type="EMBL" id="JAUZQC010000022">
    <property type="protein sequence ID" value="KAK5850732.1"/>
    <property type="molecule type" value="Genomic_DNA"/>
</dbReference>
<keyword evidence="2" id="KW-1185">Reference proteome</keyword>
<evidence type="ECO:0000313" key="1">
    <source>
        <dbReference type="EMBL" id="KAK5850732.1"/>
    </source>
</evidence>
<evidence type="ECO:0000313" key="2">
    <source>
        <dbReference type="Proteomes" id="UP001346869"/>
    </source>
</evidence>
<dbReference type="AlphaFoldDB" id="A0AAN7WXP4"/>
<comment type="caution">
    <text evidence="1">The sequence shown here is derived from an EMBL/GenBank/DDBJ whole genome shotgun (WGS) entry which is preliminary data.</text>
</comment>
<protein>
    <submittedName>
        <fullName evidence="1">Uncharacterized protein</fullName>
    </submittedName>
</protein>
<dbReference type="Proteomes" id="UP001346869">
    <property type="component" value="Unassembled WGS sequence"/>
</dbReference>
<reference evidence="1 2" key="1">
    <citation type="journal article" date="2023" name="Genes (Basel)">
        <title>Chromosome-Level Genome Assembly and Circadian Gene Repertoire of the Patagonia Blennie Eleginops maclovinus-The Closest Ancestral Proxy of Antarctic Cryonotothenioids.</title>
        <authorList>
            <person name="Cheng C.C."/>
            <person name="Rivera-Colon A.G."/>
            <person name="Minhas B.F."/>
            <person name="Wilson L."/>
            <person name="Rayamajhi N."/>
            <person name="Vargas-Chacoff L."/>
            <person name="Catchen J.M."/>
        </authorList>
    </citation>
    <scope>NUCLEOTIDE SEQUENCE [LARGE SCALE GENOMIC DNA]</scope>
    <source>
        <strain evidence="1">JMC-PN-2008</strain>
    </source>
</reference>